<evidence type="ECO:0000313" key="1">
    <source>
        <dbReference type="EMBL" id="KKK84366.1"/>
    </source>
</evidence>
<comment type="caution">
    <text evidence="1">The sequence shown here is derived from an EMBL/GenBank/DDBJ whole genome shotgun (WGS) entry which is preliminary data.</text>
</comment>
<dbReference type="AlphaFoldDB" id="A0A0F9BJ03"/>
<protein>
    <recommendedName>
        <fullName evidence="2">AP2/ERF domain-containing protein</fullName>
    </recommendedName>
</protein>
<dbReference type="EMBL" id="LAZR01051810">
    <property type="protein sequence ID" value="KKK84366.1"/>
    <property type="molecule type" value="Genomic_DNA"/>
</dbReference>
<sequence>MAIKERGRIDWKPNLKVWRVIWYQGSRDIPVGDFPTQEDAVRSLRDKIDALQRTD</sequence>
<organism evidence="1">
    <name type="scientific">marine sediment metagenome</name>
    <dbReference type="NCBI Taxonomy" id="412755"/>
    <lineage>
        <taxon>unclassified sequences</taxon>
        <taxon>metagenomes</taxon>
        <taxon>ecological metagenomes</taxon>
    </lineage>
</organism>
<evidence type="ECO:0008006" key="2">
    <source>
        <dbReference type="Google" id="ProtNLM"/>
    </source>
</evidence>
<reference evidence="1" key="1">
    <citation type="journal article" date="2015" name="Nature">
        <title>Complex archaea that bridge the gap between prokaryotes and eukaryotes.</title>
        <authorList>
            <person name="Spang A."/>
            <person name="Saw J.H."/>
            <person name="Jorgensen S.L."/>
            <person name="Zaremba-Niedzwiedzka K."/>
            <person name="Martijn J."/>
            <person name="Lind A.E."/>
            <person name="van Eijk R."/>
            <person name="Schleper C."/>
            <person name="Guy L."/>
            <person name="Ettema T.J."/>
        </authorList>
    </citation>
    <scope>NUCLEOTIDE SEQUENCE</scope>
</reference>
<name>A0A0F9BJ03_9ZZZZ</name>
<accession>A0A0F9BJ03</accession>
<proteinExistence type="predicted"/>
<gene>
    <name evidence="1" type="ORF">LCGC14_2784040</name>
</gene>